<dbReference type="InterPro" id="IPR027417">
    <property type="entry name" value="P-loop_NTPase"/>
</dbReference>
<dbReference type="RefSeq" id="WP_018208397.1">
    <property type="nucleotide sequence ID" value="NZ_NBUC01000065.1"/>
</dbReference>
<keyword evidence="2" id="KW-1185">Reference proteome</keyword>
<dbReference type="EMBL" id="NBUC01000065">
    <property type="protein sequence ID" value="PLU04545.1"/>
    <property type="molecule type" value="Genomic_DNA"/>
</dbReference>
<organism evidence="1 2">
    <name type="scientific">Sinorhizobium medicae</name>
    <dbReference type="NCBI Taxonomy" id="110321"/>
    <lineage>
        <taxon>Bacteria</taxon>
        <taxon>Pseudomonadati</taxon>
        <taxon>Pseudomonadota</taxon>
        <taxon>Alphaproteobacteria</taxon>
        <taxon>Hyphomicrobiales</taxon>
        <taxon>Rhizobiaceae</taxon>
        <taxon>Sinorhizobium/Ensifer group</taxon>
        <taxon>Sinorhizobium</taxon>
    </lineage>
</organism>
<sequence length="405" mass="44644">MKGEDDFPGDRPPNKENVVRFPVKARRYRFRDGKTIPPRPWIMRGLILRKQITSIIAAGGAGKSIFGLCVALHLAAGISFGPFKTVHGPKRVAILTVEEDDDEIDRRLAAIAKHFGFGKDESDRVFIVEIDDPPLLAQVDKRGVIHATEKLRRLEWELGQHGVDVLILDPFIELWSGAENDNGQVKAAVAVIRGVIRRLDAGCLLMHHVKKGLVTPGDIDAGRGAGALGGIVRLAHTITNMTADAAASLGVENPRGIVRVDFAKGNYLPDPGEASWFKFLSIDLENESPPAYPDSDKVGILVAWQPPGLFENLAYEQIDRVLDLIQSADGLEHERYTLAPQSRDRYVGILIVRVLDVSEERADRIAKCWKKSGLLYEQEYPGGKSRLKKGVFVDNSKRPSATAET</sequence>
<protein>
    <submittedName>
        <fullName evidence="1">Recombinase A</fullName>
    </submittedName>
</protein>
<dbReference type="Proteomes" id="UP001190825">
    <property type="component" value="Unassembled WGS sequence"/>
</dbReference>
<proteinExistence type="predicted"/>
<dbReference type="Gene3D" id="3.40.50.300">
    <property type="entry name" value="P-loop containing nucleotide triphosphate hydrolases"/>
    <property type="match status" value="1"/>
</dbReference>
<evidence type="ECO:0000313" key="2">
    <source>
        <dbReference type="Proteomes" id="UP001190825"/>
    </source>
</evidence>
<gene>
    <name evidence="1" type="ORF">BMJ33_11835</name>
</gene>
<dbReference type="Pfam" id="PF13481">
    <property type="entry name" value="AAA_25"/>
    <property type="match status" value="1"/>
</dbReference>
<accession>A0ABX4TMP5</accession>
<dbReference type="SUPFAM" id="SSF52540">
    <property type="entry name" value="P-loop containing nucleoside triphosphate hydrolases"/>
    <property type="match status" value="1"/>
</dbReference>
<name>A0ABX4TMP5_9HYPH</name>
<evidence type="ECO:0000313" key="1">
    <source>
        <dbReference type="EMBL" id="PLU04545.1"/>
    </source>
</evidence>
<comment type="caution">
    <text evidence="1">The sequence shown here is derived from an EMBL/GenBank/DDBJ whole genome shotgun (WGS) entry which is preliminary data.</text>
</comment>
<reference evidence="1 2" key="1">
    <citation type="journal article" date="2018" name="FEMS Microbiol. Ecol.">
        <title>Co-invading symbiotic mutualists of Medicago polymorpha retain high ancestral diversity and contain diverse accessory genomes.</title>
        <authorList>
            <person name="Porter S.S."/>
            <person name="Faber-Hammond J.J."/>
            <person name="Friesen M.L."/>
        </authorList>
    </citation>
    <scope>NUCLEOTIDE SEQUENCE [LARGE SCALE GENOMIC DNA]</scope>
    <source>
        <strain evidence="1 2">Str16</strain>
    </source>
</reference>